<dbReference type="Proteomes" id="UP000195521">
    <property type="component" value="Unassembled WGS sequence"/>
</dbReference>
<feature type="compositionally biased region" description="Acidic residues" evidence="2">
    <location>
        <begin position="107"/>
        <end position="123"/>
    </location>
</feature>
<protein>
    <submittedName>
        <fullName evidence="3">rRNA biogenesis protein RRP5</fullName>
    </submittedName>
</protein>
<accession>A0A1Y1JKW6</accession>
<dbReference type="AlphaFoldDB" id="A0A1Y1JKW6"/>
<dbReference type="PANTHER" id="PTHR23270:SF10">
    <property type="entry name" value="PROTEIN RRP5 HOMOLOG"/>
    <property type="match status" value="1"/>
</dbReference>
<dbReference type="SUPFAM" id="SSF48452">
    <property type="entry name" value="TPR-like"/>
    <property type="match status" value="1"/>
</dbReference>
<dbReference type="OrthoDB" id="412781at2759"/>
<name>A0A1Y1JKW6_PLAGO</name>
<dbReference type="GO" id="GO:0032040">
    <property type="term" value="C:small-subunit processome"/>
    <property type="evidence" value="ECO:0007669"/>
    <property type="project" value="TreeGrafter"/>
</dbReference>
<dbReference type="InterPro" id="IPR003107">
    <property type="entry name" value="HAT"/>
</dbReference>
<gene>
    <name evidence="3" type="ORF">PGO_134410</name>
</gene>
<dbReference type="GeneID" id="39749912"/>
<dbReference type="OMA" id="WSHYLEI"/>
<organism evidence="3 4">
    <name type="scientific">Plasmodium gonderi</name>
    <dbReference type="NCBI Taxonomy" id="77519"/>
    <lineage>
        <taxon>Eukaryota</taxon>
        <taxon>Sar</taxon>
        <taxon>Alveolata</taxon>
        <taxon>Apicomplexa</taxon>
        <taxon>Aconoidasida</taxon>
        <taxon>Haemosporida</taxon>
        <taxon>Plasmodiidae</taxon>
        <taxon>Plasmodium</taxon>
        <taxon>Plasmodium (Plasmodium)</taxon>
    </lineage>
</organism>
<dbReference type="RefSeq" id="XP_028545758.1">
    <property type="nucleotide sequence ID" value="XM_028689957.1"/>
</dbReference>
<comment type="caution">
    <text evidence="3">The sequence shown here is derived from an EMBL/GenBank/DDBJ whole genome shotgun (WGS) entry which is preliminary data.</text>
</comment>
<keyword evidence="4" id="KW-1185">Reference proteome</keyword>
<dbReference type="EMBL" id="BDQF01000014">
    <property type="protein sequence ID" value="GAW83169.1"/>
    <property type="molecule type" value="Genomic_DNA"/>
</dbReference>
<dbReference type="GO" id="GO:0003723">
    <property type="term" value="F:RNA binding"/>
    <property type="evidence" value="ECO:0007669"/>
    <property type="project" value="TreeGrafter"/>
</dbReference>
<feature type="region of interest" description="Disordered" evidence="2">
    <location>
        <begin position="34"/>
        <end position="176"/>
    </location>
</feature>
<dbReference type="Gene3D" id="1.25.40.10">
    <property type="entry name" value="Tetratricopeptide repeat domain"/>
    <property type="match status" value="2"/>
</dbReference>
<dbReference type="InterPro" id="IPR045209">
    <property type="entry name" value="Rrp5"/>
</dbReference>
<feature type="compositionally biased region" description="Basic and acidic residues" evidence="2">
    <location>
        <begin position="124"/>
        <end position="139"/>
    </location>
</feature>
<dbReference type="GO" id="GO:0006364">
    <property type="term" value="P:rRNA processing"/>
    <property type="evidence" value="ECO:0007669"/>
    <property type="project" value="UniProtKB-KW"/>
</dbReference>
<dbReference type="InterPro" id="IPR011990">
    <property type="entry name" value="TPR-like_helical_dom_sf"/>
</dbReference>
<sequence>MDPEVASTTMDGGVKDEVTVRQINQTTKKMDEISYSMEDSPKSTIDETRKLKRKRKKMEEGKAMTKFLDKGNQLSLYAQIKKSKTKGSSKKGGERELEYQTDISSSSEDDEVEEDVIDEENDVEVDHPSEEENETNKKDKKDKKYKKIRKEDEQTKDQPYATNRPQRGTALDRKNDQITPSDYEKLLMSEKNNSAIWISYIAYYIEKGNLEDARKIAERALKNIDIHKVEEKRNIFFCYINMECIYGNKLRDIFKRALLCCNEKSVYIHTTNVLKINKKFNELKELCEESIKKFRYSKKIWSHYLEIIHSTFNDEKYAHEILLKSLHSLAKKKHLSMIINAARFEYKYSNKERGKSYFEKLIQEYPKRSDVWFTYLDIHINSLTKNDTTTKKKKLNTNELQFVRNIFERFISFKFKTRVMKMIFTKWLVFEKNHGTVASQKMVQQKAYKYVESLNSLS</sequence>
<feature type="compositionally biased region" description="Basic and acidic residues" evidence="2">
    <location>
        <begin position="57"/>
        <end position="69"/>
    </location>
</feature>
<reference evidence="4" key="1">
    <citation type="submission" date="2017-04" db="EMBL/GenBank/DDBJ databases">
        <title>Plasmodium gonderi genome.</title>
        <authorList>
            <person name="Arisue N."/>
            <person name="Honma H."/>
            <person name="Kawai S."/>
            <person name="Tougan T."/>
            <person name="Tanabe K."/>
            <person name="Horii T."/>
        </authorList>
    </citation>
    <scope>NUCLEOTIDE SEQUENCE [LARGE SCALE GENOMIC DNA]</scope>
    <source>
        <strain evidence="4">ATCC 30045</strain>
    </source>
</reference>
<evidence type="ECO:0000313" key="3">
    <source>
        <dbReference type="EMBL" id="GAW83169.1"/>
    </source>
</evidence>
<keyword evidence="1" id="KW-0698">rRNA processing</keyword>
<evidence type="ECO:0000313" key="4">
    <source>
        <dbReference type="Proteomes" id="UP000195521"/>
    </source>
</evidence>
<dbReference type="PANTHER" id="PTHR23270">
    <property type="entry name" value="PROGRAMMED CELL DEATH PROTEIN 11 PRE-RRNA PROCESSING PROTEIN RRP5"/>
    <property type="match status" value="1"/>
</dbReference>
<feature type="compositionally biased region" description="Basic and acidic residues" evidence="2">
    <location>
        <begin position="39"/>
        <end position="49"/>
    </location>
</feature>
<evidence type="ECO:0000256" key="1">
    <source>
        <dbReference type="ARBA" id="ARBA00022552"/>
    </source>
</evidence>
<evidence type="ECO:0000256" key="2">
    <source>
        <dbReference type="SAM" id="MobiDB-lite"/>
    </source>
</evidence>
<proteinExistence type="predicted"/>
<dbReference type="SMART" id="SM00386">
    <property type="entry name" value="HAT"/>
    <property type="match status" value="4"/>
</dbReference>